<comment type="caution">
    <text evidence="1">The sequence shown here is derived from an EMBL/GenBank/DDBJ whole genome shotgun (WGS) entry which is preliminary data.</text>
</comment>
<keyword evidence="2" id="KW-1185">Reference proteome</keyword>
<gene>
    <name evidence="1" type="ORF">JYU34_007511</name>
</gene>
<organism evidence="1 2">
    <name type="scientific">Plutella xylostella</name>
    <name type="common">Diamondback moth</name>
    <name type="synonym">Plutella maculipennis</name>
    <dbReference type="NCBI Taxonomy" id="51655"/>
    <lineage>
        <taxon>Eukaryota</taxon>
        <taxon>Metazoa</taxon>
        <taxon>Ecdysozoa</taxon>
        <taxon>Arthropoda</taxon>
        <taxon>Hexapoda</taxon>
        <taxon>Insecta</taxon>
        <taxon>Pterygota</taxon>
        <taxon>Neoptera</taxon>
        <taxon>Endopterygota</taxon>
        <taxon>Lepidoptera</taxon>
        <taxon>Glossata</taxon>
        <taxon>Ditrysia</taxon>
        <taxon>Yponomeutoidea</taxon>
        <taxon>Plutellidae</taxon>
        <taxon>Plutella</taxon>
    </lineage>
</organism>
<dbReference type="Proteomes" id="UP000823941">
    <property type="component" value="Chromosome 10"/>
</dbReference>
<accession>A0ABQ7QQL7</accession>
<dbReference type="EMBL" id="JAHIBW010000010">
    <property type="protein sequence ID" value="KAG7307336.1"/>
    <property type="molecule type" value="Genomic_DNA"/>
</dbReference>
<reference evidence="1 2" key="1">
    <citation type="submission" date="2021-06" db="EMBL/GenBank/DDBJ databases">
        <title>A haploid diamondback moth (Plutella xylostella L.) genome assembly resolves 31 chromosomes and identifies a diamide resistance mutation.</title>
        <authorList>
            <person name="Ward C.M."/>
            <person name="Perry K.D."/>
            <person name="Baker G."/>
            <person name="Powis K."/>
            <person name="Heckel D.G."/>
            <person name="Baxter S.W."/>
        </authorList>
    </citation>
    <scope>NUCLEOTIDE SEQUENCE [LARGE SCALE GENOMIC DNA]</scope>
    <source>
        <strain evidence="1 2">LV</strain>
        <tissue evidence="1">Single pupa</tissue>
    </source>
</reference>
<protein>
    <submittedName>
        <fullName evidence="1">Uncharacterized protein</fullName>
    </submittedName>
</protein>
<sequence length="102" mass="10192">MSLLWRTARNYSSGLDSAVCRILGAAGGGVDSPSGLTTGVGVNGLDEASACGWFLLKRVTQPRRGHLGGGLCTIAGLLVAVGGSPGKAAVAAETPRWLRAAG</sequence>
<evidence type="ECO:0000313" key="1">
    <source>
        <dbReference type="EMBL" id="KAG7307336.1"/>
    </source>
</evidence>
<proteinExistence type="predicted"/>
<name>A0ABQ7QQL7_PLUXY</name>
<evidence type="ECO:0000313" key="2">
    <source>
        <dbReference type="Proteomes" id="UP000823941"/>
    </source>
</evidence>